<comment type="caution">
    <text evidence="1">The sequence shown here is derived from an EMBL/GenBank/DDBJ whole genome shotgun (WGS) entry which is preliminary data.</text>
</comment>
<sequence length="128" mass="14825">MAQRVQLRRLLPKPAVQAQQEVSIPWRCHPRRHHNLRLSSPVAAYWVRNGAENGKLRKMPSQRSLSHREHVVLWLSKLADSENWLPQFSRICHPRGCTVIQTCNQRLKNSGDALKLPNDGWKLLLIVT</sequence>
<proteinExistence type="predicted"/>
<dbReference type="AlphaFoldDB" id="A0A8H6XYL1"/>
<accession>A0A8H6XYL1</accession>
<gene>
    <name evidence="1" type="ORF">MSAN_01740600</name>
</gene>
<reference evidence="1" key="1">
    <citation type="submission" date="2020-05" db="EMBL/GenBank/DDBJ databases">
        <title>Mycena genomes resolve the evolution of fungal bioluminescence.</title>
        <authorList>
            <person name="Tsai I.J."/>
        </authorList>
    </citation>
    <scope>NUCLEOTIDE SEQUENCE</scope>
    <source>
        <strain evidence="1">160909Yilan</strain>
    </source>
</reference>
<organism evidence="1 2">
    <name type="scientific">Mycena sanguinolenta</name>
    <dbReference type="NCBI Taxonomy" id="230812"/>
    <lineage>
        <taxon>Eukaryota</taxon>
        <taxon>Fungi</taxon>
        <taxon>Dikarya</taxon>
        <taxon>Basidiomycota</taxon>
        <taxon>Agaricomycotina</taxon>
        <taxon>Agaricomycetes</taxon>
        <taxon>Agaricomycetidae</taxon>
        <taxon>Agaricales</taxon>
        <taxon>Marasmiineae</taxon>
        <taxon>Mycenaceae</taxon>
        <taxon>Mycena</taxon>
    </lineage>
</organism>
<evidence type="ECO:0000313" key="1">
    <source>
        <dbReference type="EMBL" id="KAF7349502.1"/>
    </source>
</evidence>
<evidence type="ECO:0000313" key="2">
    <source>
        <dbReference type="Proteomes" id="UP000623467"/>
    </source>
</evidence>
<dbReference type="Proteomes" id="UP000623467">
    <property type="component" value="Unassembled WGS sequence"/>
</dbReference>
<name>A0A8H6XYL1_9AGAR</name>
<dbReference type="EMBL" id="JACAZH010000016">
    <property type="protein sequence ID" value="KAF7349502.1"/>
    <property type="molecule type" value="Genomic_DNA"/>
</dbReference>
<keyword evidence="2" id="KW-1185">Reference proteome</keyword>
<protein>
    <submittedName>
        <fullName evidence="1">Uncharacterized protein</fullName>
    </submittedName>
</protein>